<proteinExistence type="predicted"/>
<comment type="caution">
    <text evidence="1">The sequence shown here is derived from an EMBL/GenBank/DDBJ whole genome shotgun (WGS) entry which is preliminary data.</text>
</comment>
<evidence type="ECO:0000313" key="2">
    <source>
        <dbReference type="Proteomes" id="UP000050360"/>
    </source>
</evidence>
<gene>
    <name evidence="1" type="ORF">MPEBLZ_02804</name>
</gene>
<organism evidence="1 2">
    <name type="scientific">Candidatus Methanoperedens nitratireducens</name>
    <dbReference type="NCBI Taxonomy" id="1392998"/>
    <lineage>
        <taxon>Archaea</taxon>
        <taxon>Methanobacteriati</taxon>
        <taxon>Methanobacteriota</taxon>
        <taxon>Stenosarchaea group</taxon>
        <taxon>Methanomicrobia</taxon>
        <taxon>Methanosarcinales</taxon>
        <taxon>ANME-2 cluster</taxon>
        <taxon>Candidatus Methanoperedentaceae</taxon>
        <taxon>Candidatus Methanoperedens</taxon>
    </lineage>
</organism>
<protein>
    <submittedName>
        <fullName evidence="1">Uncharacterized protein</fullName>
    </submittedName>
</protein>
<dbReference type="Proteomes" id="UP000050360">
    <property type="component" value="Unassembled WGS sequence"/>
</dbReference>
<dbReference type="AlphaFoldDB" id="A0A0N8KQN0"/>
<evidence type="ECO:0000313" key="1">
    <source>
        <dbReference type="EMBL" id="KPQ42594.1"/>
    </source>
</evidence>
<reference evidence="1 2" key="1">
    <citation type="submission" date="2015-09" db="EMBL/GenBank/DDBJ databases">
        <title>A metagenomics-based metabolic model of nitrate-dependent anaerobic oxidation of methane by Methanoperedens-like archaea.</title>
        <authorList>
            <person name="Arshad A."/>
            <person name="Speth D.R."/>
            <person name="De Graaf R.M."/>
            <person name="Op Den Camp H.J."/>
            <person name="Jetten M.S."/>
            <person name="Welte C.U."/>
        </authorList>
    </citation>
    <scope>NUCLEOTIDE SEQUENCE [LARGE SCALE GENOMIC DNA]</scope>
</reference>
<accession>A0A0N8KQN0</accession>
<dbReference type="Gene3D" id="1.20.120.330">
    <property type="entry name" value="Nucleotidyltransferases domain 2"/>
    <property type="match status" value="1"/>
</dbReference>
<sequence>MNHQYPESIFEKEMSKELTRAFEKRQLGDYEYTFVITEDEAQEMIEKGDHFVLRIARYLDINSR</sequence>
<dbReference type="EMBL" id="LKCM01000218">
    <property type="protein sequence ID" value="KPQ42594.1"/>
    <property type="molecule type" value="Genomic_DNA"/>
</dbReference>
<name>A0A0N8KQN0_9EURY</name>